<dbReference type="EMBL" id="BPLQ01002015">
    <property type="protein sequence ID" value="GIX87583.1"/>
    <property type="molecule type" value="Genomic_DNA"/>
</dbReference>
<proteinExistence type="predicted"/>
<keyword evidence="2" id="KW-1185">Reference proteome</keyword>
<gene>
    <name evidence="1" type="ORF">CDAR_212131</name>
</gene>
<evidence type="ECO:0000313" key="2">
    <source>
        <dbReference type="Proteomes" id="UP001054837"/>
    </source>
</evidence>
<sequence length="109" mass="12196">MTPVGLEPKTFGTERQTLRHTGPVVSPLGESMARRFIPNGVEGGKGISWTIWQWPGNYICVKGWAEQVPRIGKSSILLSKLRHAIFKQGTVQKERLPNTSLIIRQRDSS</sequence>
<evidence type="ECO:0000313" key="1">
    <source>
        <dbReference type="EMBL" id="GIX87583.1"/>
    </source>
</evidence>
<protein>
    <submittedName>
        <fullName evidence="1">Uncharacterized protein</fullName>
    </submittedName>
</protein>
<dbReference type="Proteomes" id="UP001054837">
    <property type="component" value="Unassembled WGS sequence"/>
</dbReference>
<accession>A0AAV4NSA9</accession>
<name>A0AAV4NSA9_9ARAC</name>
<dbReference type="AlphaFoldDB" id="A0AAV4NSA9"/>
<comment type="caution">
    <text evidence="1">The sequence shown here is derived from an EMBL/GenBank/DDBJ whole genome shotgun (WGS) entry which is preliminary data.</text>
</comment>
<reference evidence="1 2" key="1">
    <citation type="submission" date="2021-06" db="EMBL/GenBank/DDBJ databases">
        <title>Caerostris darwini draft genome.</title>
        <authorList>
            <person name="Kono N."/>
            <person name="Arakawa K."/>
        </authorList>
    </citation>
    <scope>NUCLEOTIDE SEQUENCE [LARGE SCALE GENOMIC DNA]</scope>
</reference>
<organism evidence="1 2">
    <name type="scientific">Caerostris darwini</name>
    <dbReference type="NCBI Taxonomy" id="1538125"/>
    <lineage>
        <taxon>Eukaryota</taxon>
        <taxon>Metazoa</taxon>
        <taxon>Ecdysozoa</taxon>
        <taxon>Arthropoda</taxon>
        <taxon>Chelicerata</taxon>
        <taxon>Arachnida</taxon>
        <taxon>Araneae</taxon>
        <taxon>Araneomorphae</taxon>
        <taxon>Entelegynae</taxon>
        <taxon>Araneoidea</taxon>
        <taxon>Araneidae</taxon>
        <taxon>Caerostris</taxon>
    </lineage>
</organism>